<feature type="region of interest" description="Disordered" evidence="1">
    <location>
        <begin position="1"/>
        <end position="29"/>
    </location>
</feature>
<keyword evidence="2" id="KW-0472">Membrane</keyword>
<accession>A0A011QP02</accession>
<dbReference type="PATRIC" id="fig|1454004.3.peg.712"/>
<dbReference type="SUPFAM" id="SSF110997">
    <property type="entry name" value="Sporulation related repeat"/>
    <property type="match status" value="1"/>
</dbReference>
<evidence type="ECO:0000259" key="3">
    <source>
        <dbReference type="Pfam" id="PF05036"/>
    </source>
</evidence>
<feature type="domain" description="SPOR" evidence="3">
    <location>
        <begin position="205"/>
        <end position="262"/>
    </location>
</feature>
<comment type="caution">
    <text evidence="4">The sequence shown here is derived from an EMBL/GenBank/DDBJ whole genome shotgun (WGS) entry which is preliminary data.</text>
</comment>
<dbReference type="Gene3D" id="3.30.70.1070">
    <property type="entry name" value="Sporulation related repeat"/>
    <property type="match status" value="1"/>
</dbReference>
<feature type="compositionally biased region" description="Low complexity" evidence="1">
    <location>
        <begin position="165"/>
        <end position="186"/>
    </location>
</feature>
<dbReference type="eggNOG" id="COG3087">
    <property type="taxonomic scope" value="Bacteria"/>
</dbReference>
<protein>
    <submittedName>
        <fullName evidence="4">Rare lipoprotein A</fullName>
    </submittedName>
</protein>
<dbReference type="STRING" id="1454004.AW11_00684"/>
<proteinExistence type="predicted"/>
<evidence type="ECO:0000313" key="4">
    <source>
        <dbReference type="EMBL" id="EXI90825.1"/>
    </source>
</evidence>
<keyword evidence="4" id="KW-0449">Lipoprotein</keyword>
<dbReference type="AlphaFoldDB" id="A0A011QP02"/>
<feature type="compositionally biased region" description="Low complexity" evidence="1">
    <location>
        <begin position="103"/>
        <end position="123"/>
    </location>
</feature>
<feature type="compositionally biased region" description="Pro residues" evidence="1">
    <location>
        <begin position="154"/>
        <end position="164"/>
    </location>
</feature>
<keyword evidence="2" id="KW-1133">Transmembrane helix</keyword>
<dbReference type="Pfam" id="PF05036">
    <property type="entry name" value="SPOR"/>
    <property type="match status" value="1"/>
</dbReference>
<dbReference type="EMBL" id="JEMY01000004">
    <property type="protein sequence ID" value="EXI90825.1"/>
    <property type="molecule type" value="Genomic_DNA"/>
</dbReference>
<gene>
    <name evidence="4" type="ORF">AW11_00684</name>
</gene>
<name>A0A011QP02_ACCRE</name>
<dbReference type="Proteomes" id="UP000022141">
    <property type="component" value="Unassembled WGS sequence"/>
</dbReference>
<organism evidence="4 5">
    <name type="scientific">Accumulibacter regalis</name>
    <dbReference type="NCBI Taxonomy" id="522306"/>
    <lineage>
        <taxon>Bacteria</taxon>
        <taxon>Pseudomonadati</taxon>
        <taxon>Pseudomonadota</taxon>
        <taxon>Betaproteobacteria</taxon>
        <taxon>Candidatus Accumulibacter</taxon>
    </lineage>
</organism>
<dbReference type="GO" id="GO:0042834">
    <property type="term" value="F:peptidoglycan binding"/>
    <property type="evidence" value="ECO:0007669"/>
    <property type="project" value="InterPro"/>
</dbReference>
<keyword evidence="5" id="KW-1185">Reference proteome</keyword>
<evidence type="ECO:0000256" key="1">
    <source>
        <dbReference type="SAM" id="MobiDB-lite"/>
    </source>
</evidence>
<dbReference type="InterPro" id="IPR036680">
    <property type="entry name" value="SPOR-like_sf"/>
</dbReference>
<sequence length="275" mass="27987">MAARHETKATAGGRGEVAPAASTAQPAGEARADLKRQLLWRMGLAGLMILALLGVLALFDYANAPDDSLATGQQFTEPVPVRKKDPVLPLTPAETPDDAPPVSTESAATEVSSEVASEAGGESAARKTAGASVQTRPLSKAGATAGEKPGALSAPPPPPPPPPRVAATPALPPAVKKPGDGPASAATPPPPVVEAPAPVAVRLVSGYIVQSGLFSDLALAEEWQGRLAQEGIPSTVEARLQIGPFKNRAEAEAARRKLGKLGIDVPSTVHRIGKP</sequence>
<reference evidence="4" key="1">
    <citation type="submission" date="2014-02" db="EMBL/GenBank/DDBJ databases">
        <title>Expanding our view of genomic diversity in Candidatus Accumulibacter clades.</title>
        <authorList>
            <person name="Skennerton C.T."/>
            <person name="Barr J.J."/>
            <person name="Slater F.R."/>
            <person name="Bond P.L."/>
            <person name="Tyson G.W."/>
        </authorList>
    </citation>
    <scope>NUCLEOTIDE SEQUENCE [LARGE SCALE GENOMIC DNA]</scope>
</reference>
<dbReference type="InterPro" id="IPR007730">
    <property type="entry name" value="SPOR-like_dom"/>
</dbReference>
<feature type="transmembrane region" description="Helical" evidence="2">
    <location>
        <begin position="38"/>
        <end position="59"/>
    </location>
</feature>
<feature type="region of interest" description="Disordered" evidence="1">
    <location>
        <begin position="71"/>
        <end position="193"/>
    </location>
</feature>
<keyword evidence="2" id="KW-0812">Transmembrane</keyword>
<evidence type="ECO:0000313" key="5">
    <source>
        <dbReference type="Proteomes" id="UP000022141"/>
    </source>
</evidence>
<evidence type="ECO:0000256" key="2">
    <source>
        <dbReference type="SAM" id="Phobius"/>
    </source>
</evidence>